<feature type="signal peptide" evidence="1">
    <location>
        <begin position="1"/>
        <end position="29"/>
    </location>
</feature>
<accession>A0A4P6UKE3</accession>
<protein>
    <submittedName>
        <fullName evidence="2">DUF481 domain-containing protein</fullName>
    </submittedName>
</protein>
<keyword evidence="1" id="KW-0732">Signal</keyword>
<dbReference type="Pfam" id="PF04338">
    <property type="entry name" value="DUF481"/>
    <property type="match status" value="1"/>
</dbReference>
<feature type="chain" id="PRO_5020508561" evidence="1">
    <location>
        <begin position="30"/>
        <end position="287"/>
    </location>
</feature>
<dbReference type="EMBL" id="CP031395">
    <property type="protein sequence ID" value="QBK05563.1"/>
    <property type="molecule type" value="Genomic_DNA"/>
</dbReference>
<evidence type="ECO:0000256" key="1">
    <source>
        <dbReference type="SAM" id="SignalP"/>
    </source>
</evidence>
<dbReference type="Proteomes" id="UP000292939">
    <property type="component" value="Chromosome"/>
</dbReference>
<gene>
    <name evidence="2" type="ORF">DW355_13190</name>
</gene>
<proteinExistence type="predicted"/>
<organism evidence="2 3">
    <name type="scientific">Hylemonella gracilis</name>
    <dbReference type="NCBI Taxonomy" id="80880"/>
    <lineage>
        <taxon>Bacteria</taxon>
        <taxon>Pseudomonadati</taxon>
        <taxon>Pseudomonadota</taxon>
        <taxon>Betaproteobacteria</taxon>
        <taxon>Burkholderiales</taxon>
        <taxon>Comamonadaceae</taxon>
        <taxon>Hylemonella</taxon>
    </lineage>
</organism>
<dbReference type="InterPro" id="IPR007433">
    <property type="entry name" value="DUF481"/>
</dbReference>
<dbReference type="OrthoDB" id="9806250at2"/>
<dbReference type="KEGG" id="hgr:DW355_13190"/>
<sequence length="287" mass="31600">MKPVKITAMKQPCVVGMAGVLLCAMQLAAAEVSPEAQADDEFAHATALPGDSLWAVNVGAASSSTSGNARTRNVNFVLDAQRRTEANRLSINAEFVKSSSEVEDEETGRRSETTTAFRELAGVRYDHNLSEHVFAFGGLELSRDRIALLDLRQVYSTGFGYQFLRGDKHSWDVLSGVSYREDRYMSPGVEINGKLHDELYVHELMLGEESSHKLTKSVQFQQKLTLNRSLGEVQGTRGQFDMGVQVALNGSLSLSVKLQRRYDGLAQAPVQRFDTLVFTGINMKFGG</sequence>
<evidence type="ECO:0000313" key="3">
    <source>
        <dbReference type="Proteomes" id="UP000292939"/>
    </source>
</evidence>
<reference evidence="2 3" key="1">
    <citation type="submission" date="2018-07" db="EMBL/GenBank/DDBJ databases">
        <title>Exploring interactions and the metabolic potential of the ultra-small soil bacteria Hylemonella gracilis.</title>
        <authorList>
            <person name="Tyc O."/>
            <person name="Kulkarni P."/>
            <person name="Gawehns F."/>
            <person name="Hundscheid M."/>
            <person name="Zweers H."/>
            <person name="Garbeva P."/>
        </authorList>
    </citation>
    <scope>NUCLEOTIDE SEQUENCE [LARGE SCALE GENOMIC DNA]</scope>
    <source>
        <strain evidence="2 3">NS1</strain>
    </source>
</reference>
<name>A0A4P6UKE3_9BURK</name>
<dbReference type="AlphaFoldDB" id="A0A4P6UKE3"/>
<evidence type="ECO:0000313" key="2">
    <source>
        <dbReference type="EMBL" id="QBK05563.1"/>
    </source>
</evidence>